<dbReference type="InterPro" id="IPR002761">
    <property type="entry name" value="Diphthami_syn_dom"/>
</dbReference>
<name>A0A6N6VWG8_9BACT</name>
<feature type="domain" description="Diphthamide synthase" evidence="1">
    <location>
        <begin position="9"/>
        <end position="217"/>
    </location>
</feature>
<dbReference type="AlphaFoldDB" id="A0A6N6VWG8"/>
<dbReference type="OrthoDB" id="3572539at2"/>
<dbReference type="Gene3D" id="3.40.50.620">
    <property type="entry name" value="HUPs"/>
    <property type="match status" value="1"/>
</dbReference>
<organism evidence="2 3">
    <name type="scientific">Silvanigrella paludirubra</name>
    <dbReference type="NCBI Taxonomy" id="2499159"/>
    <lineage>
        <taxon>Bacteria</taxon>
        <taxon>Pseudomonadati</taxon>
        <taxon>Bdellovibrionota</taxon>
        <taxon>Oligoflexia</taxon>
        <taxon>Silvanigrellales</taxon>
        <taxon>Silvanigrellaceae</taxon>
        <taxon>Silvanigrella</taxon>
    </lineage>
</organism>
<dbReference type="GO" id="GO:0017178">
    <property type="term" value="F:diphthine-ammonia ligase activity"/>
    <property type="evidence" value="ECO:0007669"/>
    <property type="project" value="UniProtKB-EC"/>
</dbReference>
<protein>
    <submittedName>
        <fullName evidence="2">Diphthine--ammonia ligase</fullName>
        <ecNumber evidence="2">6.3.1.14</ecNumber>
    </submittedName>
</protein>
<dbReference type="Gene3D" id="3.90.1490.10">
    <property type="entry name" value="putative n-type atp pyrophosphatase, domain 2"/>
    <property type="match status" value="1"/>
</dbReference>
<accession>A0A6N6VWG8</accession>
<comment type="caution">
    <text evidence="2">The sequence shown here is derived from an EMBL/GenBank/DDBJ whole genome shotgun (WGS) entry which is preliminary data.</text>
</comment>
<keyword evidence="3" id="KW-1185">Reference proteome</keyword>
<dbReference type="EC" id="6.3.1.14" evidence="2"/>
<evidence type="ECO:0000313" key="3">
    <source>
        <dbReference type="Proteomes" id="UP000437748"/>
    </source>
</evidence>
<sequence>MEQNNLFCAWSGGHDSCLSLYHALKTNQVKCLIAPLIDTGMTHKTNHLSPSLLRAQADLLKIPLLIFNTSMDDFNENYKQTINSLKKYKIYCGVFPFITNEEQKELMENICSSQNIGTLTPLWRRDKEGILSEFLELGFKAKIISVNEKYLTRDFLSRDLDKEIIEEFRAKKVDLFGENGEFQTIIYQAPYFSDQLHLKDGDINLKNGHWILDINLVHS</sequence>
<dbReference type="EMBL" id="WFLM01000001">
    <property type="protein sequence ID" value="KAB8040651.1"/>
    <property type="molecule type" value="Genomic_DNA"/>
</dbReference>
<evidence type="ECO:0000259" key="1">
    <source>
        <dbReference type="Pfam" id="PF01902"/>
    </source>
</evidence>
<evidence type="ECO:0000313" key="2">
    <source>
        <dbReference type="EMBL" id="KAB8040651.1"/>
    </source>
</evidence>
<dbReference type="SUPFAM" id="SSF52402">
    <property type="entry name" value="Adenine nucleotide alpha hydrolases-like"/>
    <property type="match status" value="1"/>
</dbReference>
<keyword evidence="2" id="KW-0436">Ligase</keyword>
<gene>
    <name evidence="2" type="ORF">GCL60_01645</name>
</gene>
<proteinExistence type="predicted"/>
<dbReference type="Pfam" id="PF01902">
    <property type="entry name" value="Diphthami_syn_2"/>
    <property type="match status" value="1"/>
</dbReference>
<dbReference type="RefSeq" id="WP_153418167.1">
    <property type="nucleotide sequence ID" value="NZ_WFLM01000001.1"/>
</dbReference>
<dbReference type="NCBIfam" id="TIGR00290">
    <property type="entry name" value="MJ0570_dom"/>
    <property type="match status" value="1"/>
</dbReference>
<dbReference type="InterPro" id="IPR014729">
    <property type="entry name" value="Rossmann-like_a/b/a_fold"/>
</dbReference>
<reference evidence="2 3" key="1">
    <citation type="submission" date="2019-10" db="EMBL/GenBank/DDBJ databases">
        <title>New species of Slilvanegrellaceae.</title>
        <authorList>
            <person name="Pitt A."/>
            <person name="Hahn M.W."/>
        </authorList>
    </citation>
    <scope>NUCLEOTIDE SEQUENCE [LARGE SCALE GENOMIC DNA]</scope>
    <source>
        <strain evidence="2 3">SP-Ram-0.45-NSY-1</strain>
    </source>
</reference>
<dbReference type="Proteomes" id="UP000437748">
    <property type="component" value="Unassembled WGS sequence"/>
</dbReference>